<protein>
    <submittedName>
        <fullName evidence="2">Uncharacterized protein</fullName>
    </submittedName>
</protein>
<reference evidence="2" key="2">
    <citation type="submission" date="2020-09" db="EMBL/GenBank/DDBJ databases">
        <authorList>
            <person name="Sun Q."/>
            <person name="Ohkuma M."/>
        </authorList>
    </citation>
    <scope>NUCLEOTIDE SEQUENCE</scope>
    <source>
        <strain evidence="2">JCM 4434</strain>
    </source>
</reference>
<evidence type="ECO:0000313" key="3">
    <source>
        <dbReference type="Proteomes" id="UP000610124"/>
    </source>
</evidence>
<evidence type="ECO:0000256" key="1">
    <source>
        <dbReference type="SAM" id="MobiDB-lite"/>
    </source>
</evidence>
<comment type="caution">
    <text evidence="2">The sequence shown here is derived from an EMBL/GenBank/DDBJ whole genome shotgun (WGS) entry which is preliminary data.</text>
</comment>
<feature type="compositionally biased region" description="Low complexity" evidence="1">
    <location>
        <begin position="105"/>
        <end position="119"/>
    </location>
</feature>
<feature type="region of interest" description="Disordered" evidence="1">
    <location>
        <begin position="104"/>
        <end position="128"/>
    </location>
</feature>
<dbReference type="Proteomes" id="UP000610124">
    <property type="component" value="Unassembled WGS sequence"/>
</dbReference>
<sequence>MVAMAAHRTRSIAIITGRLRRNSTHGASGTAISAPTAGPTADSADTSAGPACNASTAISGRAPNPSPDPYALTAYAAQSQPNCGPSRFLPVLRHLPVLPVPPAPLILSTMPRTPSTSRSNKPTLTGES</sequence>
<name>A0A8H9HX84_KITAU</name>
<accession>A0A8H9HX84</accession>
<feature type="compositionally biased region" description="Polar residues" evidence="1">
    <location>
        <begin position="24"/>
        <end position="33"/>
    </location>
</feature>
<organism evidence="2 3">
    <name type="scientific">Kitasatospora aureofaciens</name>
    <name type="common">Streptomyces aureofaciens</name>
    <dbReference type="NCBI Taxonomy" id="1894"/>
    <lineage>
        <taxon>Bacteria</taxon>
        <taxon>Bacillati</taxon>
        <taxon>Actinomycetota</taxon>
        <taxon>Actinomycetes</taxon>
        <taxon>Kitasatosporales</taxon>
        <taxon>Streptomycetaceae</taxon>
        <taxon>Kitasatospora</taxon>
    </lineage>
</organism>
<feature type="region of interest" description="Disordered" evidence="1">
    <location>
        <begin position="22"/>
        <end position="70"/>
    </location>
</feature>
<reference evidence="2" key="1">
    <citation type="journal article" date="2014" name="Int. J. Syst. Evol. Microbiol.">
        <title>Complete genome sequence of Corynebacterium casei LMG S-19264T (=DSM 44701T), isolated from a smear-ripened cheese.</title>
        <authorList>
            <consortium name="US DOE Joint Genome Institute (JGI-PGF)"/>
            <person name="Walter F."/>
            <person name="Albersmeier A."/>
            <person name="Kalinowski J."/>
            <person name="Ruckert C."/>
        </authorList>
    </citation>
    <scope>NUCLEOTIDE SEQUENCE</scope>
    <source>
        <strain evidence="2">JCM 4434</strain>
    </source>
</reference>
<proteinExistence type="predicted"/>
<dbReference type="AlphaFoldDB" id="A0A8H9HX84"/>
<evidence type="ECO:0000313" key="2">
    <source>
        <dbReference type="EMBL" id="GGU96687.1"/>
    </source>
</evidence>
<dbReference type="EMBL" id="BMUB01000018">
    <property type="protein sequence ID" value="GGU96687.1"/>
    <property type="molecule type" value="Genomic_DNA"/>
</dbReference>
<gene>
    <name evidence="2" type="ORF">GCM10010502_58610</name>
</gene>